<dbReference type="RefSeq" id="WP_368655166.1">
    <property type="nucleotide sequence ID" value="NZ_CP162599.1"/>
</dbReference>
<reference evidence="1" key="1">
    <citation type="submission" date="2024-07" db="EMBL/GenBank/DDBJ databases">
        <title>Halotolerant mesophilic bacterium Ornithinibacillus sp. 4-3, sp. nov., isolated from soil.</title>
        <authorList>
            <person name="Sidarenka A.V."/>
            <person name="Guliayeva D.E."/>
            <person name="Leanovich S.I."/>
            <person name="Hileuskaya K.S."/>
            <person name="Akhremchuk A.E."/>
            <person name="Sikolenko M.A."/>
            <person name="Valentovich L.N."/>
        </authorList>
    </citation>
    <scope>NUCLEOTIDE SEQUENCE</scope>
    <source>
        <strain evidence="1">4-3</strain>
    </source>
</reference>
<protein>
    <submittedName>
        <fullName evidence="1">DUF4303 domain-containing protein</fullName>
    </submittedName>
</protein>
<organism evidence="1">
    <name type="scientific">Ornithinibacillus sp. 4-3</name>
    <dbReference type="NCBI Taxonomy" id="3231488"/>
    <lineage>
        <taxon>Bacteria</taxon>
        <taxon>Bacillati</taxon>
        <taxon>Bacillota</taxon>
        <taxon>Bacilli</taxon>
        <taxon>Bacillales</taxon>
        <taxon>Bacillaceae</taxon>
        <taxon>Ornithinibacillus</taxon>
    </lineage>
</organism>
<proteinExistence type="predicted"/>
<dbReference type="AlphaFoldDB" id="A0AB39HVM7"/>
<name>A0AB39HVM7_9BACI</name>
<dbReference type="Pfam" id="PF14136">
    <property type="entry name" value="DUF4303"/>
    <property type="match status" value="1"/>
</dbReference>
<evidence type="ECO:0000313" key="1">
    <source>
        <dbReference type="EMBL" id="XDK34495.1"/>
    </source>
</evidence>
<dbReference type="EMBL" id="CP162599">
    <property type="protein sequence ID" value="XDK34495.1"/>
    <property type="molecule type" value="Genomic_DNA"/>
</dbReference>
<dbReference type="InterPro" id="IPR025409">
    <property type="entry name" value="DUF4303"/>
</dbReference>
<gene>
    <name evidence="1" type="ORF">AB4Y30_03985</name>
</gene>
<sequence>MEELATVIANAARKAFKNLFANGESFYYCTLFTTGEGHEPYISAWSWEALEREANNPTTWSRDSLHKGKIDNVVLSKRKELMKWSYVDSPYYCSGEEHFQYVKKLFEARPSSAQLDEEKWLIEWQLRLEAMELAMKILDKEGLFSLNQARELICILVEVMPPDEINTQIAKRLNEAYNLALQSWLSEAAE</sequence>
<accession>A0AB39HVM7</accession>